<accession>A0A0K9GSF3</accession>
<reference evidence="2" key="1">
    <citation type="submission" date="2015-07" db="EMBL/GenBank/DDBJ databases">
        <title>Genome sequencing project for genomic taxonomy and phylogenomics of Bacillus-like bacteria.</title>
        <authorList>
            <person name="Liu B."/>
            <person name="Wang J."/>
            <person name="Zhu Y."/>
            <person name="Liu G."/>
            <person name="Chen Q."/>
            <person name="Chen Z."/>
            <person name="Lan J."/>
            <person name="Che J."/>
            <person name="Ge C."/>
            <person name="Shi H."/>
            <person name="Pan Z."/>
            <person name="Liu X."/>
        </authorList>
    </citation>
    <scope>NUCLEOTIDE SEQUENCE [LARGE SCALE GENOMIC DNA]</scope>
    <source>
        <strain evidence="2">FJAT-27997</strain>
    </source>
</reference>
<dbReference type="AlphaFoldDB" id="A0A0K9GSF3"/>
<evidence type="ECO:0008006" key="3">
    <source>
        <dbReference type="Google" id="ProtNLM"/>
    </source>
</evidence>
<name>A0A0K9GSF3_9BACI</name>
<dbReference type="Proteomes" id="UP000037146">
    <property type="component" value="Unassembled WGS sequence"/>
</dbReference>
<dbReference type="STRING" id="1679170.AC625_08435"/>
<dbReference type="RefSeq" id="WP_049680902.1">
    <property type="nucleotide sequence ID" value="NZ_LFZW01000001.1"/>
</dbReference>
<evidence type="ECO:0000313" key="2">
    <source>
        <dbReference type="Proteomes" id="UP000037146"/>
    </source>
</evidence>
<dbReference type="InterPro" id="IPR010064">
    <property type="entry name" value="HK97-gp10_tail"/>
</dbReference>
<dbReference type="PATRIC" id="fig|1679170.3.peg.1807"/>
<comment type="caution">
    <text evidence="1">The sequence shown here is derived from an EMBL/GenBank/DDBJ whole genome shotgun (WGS) entry which is preliminary data.</text>
</comment>
<protein>
    <recommendedName>
        <fullName evidence="3">HK97 gp10 family phage protein</fullName>
    </recommendedName>
</protein>
<dbReference type="NCBIfam" id="TIGR01725">
    <property type="entry name" value="phge_HK97_gp10"/>
    <property type="match status" value="1"/>
</dbReference>
<dbReference type="EMBL" id="LFZW01000001">
    <property type="protein sequence ID" value="KMY49568.1"/>
    <property type="molecule type" value="Genomic_DNA"/>
</dbReference>
<proteinExistence type="predicted"/>
<organism evidence="1 2">
    <name type="scientific">Peribacillus loiseleuriae</name>
    <dbReference type="NCBI Taxonomy" id="1679170"/>
    <lineage>
        <taxon>Bacteria</taxon>
        <taxon>Bacillati</taxon>
        <taxon>Bacillota</taxon>
        <taxon>Bacilli</taxon>
        <taxon>Bacillales</taxon>
        <taxon>Bacillaceae</taxon>
        <taxon>Peribacillus</taxon>
    </lineage>
</organism>
<sequence>MPMELEGMQQLMAHLQQMGKSVDGRVTEKALTKGAEFLQGHIKEKTPVRKGKVTGNLKENIIISDLKENQIHIGPDQQGKAFYGHFLEFGTSKMDAQPFMGPVFENKKDGAQEIMKDVIKGELRL</sequence>
<evidence type="ECO:0000313" key="1">
    <source>
        <dbReference type="EMBL" id="KMY49568.1"/>
    </source>
</evidence>
<dbReference type="OrthoDB" id="886754at2"/>
<gene>
    <name evidence="1" type="ORF">AC625_08435</name>
</gene>
<dbReference type="Pfam" id="PF04883">
    <property type="entry name" value="HK97-gp10_like"/>
    <property type="match status" value="1"/>
</dbReference>
<keyword evidence="2" id="KW-1185">Reference proteome</keyword>